<proteinExistence type="predicted"/>
<dbReference type="RefSeq" id="WP_093142909.1">
    <property type="nucleotide sequence ID" value="NZ_FOXF01000038.1"/>
</dbReference>
<keyword evidence="3" id="KW-1185">Reference proteome</keyword>
<reference evidence="2 3" key="1">
    <citation type="submission" date="2016-10" db="EMBL/GenBank/DDBJ databases">
        <authorList>
            <person name="Varghese N."/>
            <person name="Submissions S."/>
        </authorList>
    </citation>
    <scope>NUCLEOTIDE SEQUENCE [LARGE SCALE GENOMIC DNA]</scope>
    <source>
        <strain evidence="2 3">DSM 1361</strain>
    </source>
</reference>
<feature type="transmembrane region" description="Helical" evidence="1">
    <location>
        <begin position="224"/>
        <end position="244"/>
    </location>
</feature>
<feature type="transmembrane region" description="Helical" evidence="1">
    <location>
        <begin position="119"/>
        <end position="140"/>
    </location>
</feature>
<name>A0A662ZLW8_9GAMM</name>
<dbReference type="Pfam" id="PF12811">
    <property type="entry name" value="BaxI_1"/>
    <property type="match status" value="1"/>
</dbReference>
<sequence length="254" mass="27055">MAFSSSNPLSSSERILKASREHALENTGVFAVKGACSKAGIMLGLCLLSVIVTYAQLASGSSLSAVVMIGALIGSMAAYFAGLIVPGIAMVCGPVYAVCEGVLLGSFSSYVDSRFGKGLSIYALIGTVSIAGIIFAGYTSGFFKVTEKLKSIVITMGFALFVTYLANFILGFWGDNFTSITDVSLLGFAINIVSLAIGCFYLMIDFDEVYNLDGNADKRYEWVWGMGFLASVVWVYIEILKLLVKISTLLNGDD</sequence>
<organism evidence="2 3">
    <name type="scientific">Ruminobacter amylophilus</name>
    <dbReference type="NCBI Taxonomy" id="867"/>
    <lineage>
        <taxon>Bacteria</taxon>
        <taxon>Pseudomonadati</taxon>
        <taxon>Pseudomonadota</taxon>
        <taxon>Gammaproteobacteria</taxon>
        <taxon>Aeromonadales</taxon>
        <taxon>Succinivibrionaceae</taxon>
        <taxon>Ruminobacter</taxon>
    </lineage>
</organism>
<feature type="transmembrane region" description="Helical" evidence="1">
    <location>
        <begin position="39"/>
        <end position="57"/>
    </location>
</feature>
<feature type="transmembrane region" description="Helical" evidence="1">
    <location>
        <begin position="185"/>
        <end position="204"/>
    </location>
</feature>
<dbReference type="PANTHER" id="PTHR41282">
    <property type="entry name" value="CONSERVED TRANSMEMBRANE PROTEIN-RELATED"/>
    <property type="match status" value="1"/>
</dbReference>
<evidence type="ECO:0000256" key="1">
    <source>
        <dbReference type="SAM" id="Phobius"/>
    </source>
</evidence>
<gene>
    <name evidence="2" type="ORF">SAMN02910344_01752</name>
</gene>
<feature type="transmembrane region" description="Helical" evidence="1">
    <location>
        <begin position="152"/>
        <end position="173"/>
    </location>
</feature>
<dbReference type="Proteomes" id="UP000243745">
    <property type="component" value="Unassembled WGS sequence"/>
</dbReference>
<accession>A0A662ZLW8</accession>
<dbReference type="EMBL" id="FOXF01000038">
    <property type="protein sequence ID" value="SFP57088.1"/>
    <property type="molecule type" value="Genomic_DNA"/>
</dbReference>
<keyword evidence="1" id="KW-0472">Membrane</keyword>
<feature type="transmembrane region" description="Helical" evidence="1">
    <location>
        <begin position="88"/>
        <end position="107"/>
    </location>
</feature>
<dbReference type="AlphaFoldDB" id="A0A662ZLW8"/>
<keyword evidence="1" id="KW-0812">Transmembrane</keyword>
<evidence type="ECO:0000313" key="3">
    <source>
        <dbReference type="Proteomes" id="UP000243745"/>
    </source>
</evidence>
<dbReference type="InterPro" id="IPR010539">
    <property type="entry name" value="BaxI_1-like"/>
</dbReference>
<evidence type="ECO:0000313" key="2">
    <source>
        <dbReference type="EMBL" id="SFP57088.1"/>
    </source>
</evidence>
<dbReference type="PANTHER" id="PTHR41282:SF1">
    <property type="entry name" value="CONSERVED TRANSMEMBRANE PROTEIN-RELATED"/>
    <property type="match status" value="1"/>
</dbReference>
<dbReference type="OrthoDB" id="116480at2"/>
<feature type="transmembrane region" description="Helical" evidence="1">
    <location>
        <begin position="64"/>
        <end position="82"/>
    </location>
</feature>
<protein>
    <submittedName>
        <fullName evidence="2">Uncharacterized membrane protein, YccA/Bax inhibitor family</fullName>
    </submittedName>
</protein>
<keyword evidence="1" id="KW-1133">Transmembrane helix</keyword>